<gene>
    <name evidence="7" type="ORF">Z042_01140</name>
</gene>
<keyword evidence="5" id="KW-0472">Membrane</keyword>
<dbReference type="NCBIfam" id="TIGR00254">
    <property type="entry name" value="GGDEF"/>
    <property type="match status" value="1"/>
</dbReference>
<dbReference type="InterPro" id="IPR029787">
    <property type="entry name" value="Nucleotide_cyclase"/>
</dbReference>
<dbReference type="InterPro" id="IPR050469">
    <property type="entry name" value="Diguanylate_Cyclase"/>
</dbReference>
<dbReference type="Proteomes" id="UP000019030">
    <property type="component" value="Chromosome"/>
</dbReference>
<evidence type="ECO:0000313" key="8">
    <source>
        <dbReference type="Proteomes" id="UP000019030"/>
    </source>
</evidence>
<evidence type="ECO:0000256" key="3">
    <source>
        <dbReference type="ARBA" id="ARBA00012528"/>
    </source>
</evidence>
<dbReference type="Gene3D" id="3.30.70.270">
    <property type="match status" value="1"/>
</dbReference>
<keyword evidence="5" id="KW-0812">Transmembrane</keyword>
<dbReference type="PATRIC" id="fig|1441930.4.peg.234"/>
<sequence length="367" mass="40738">MTYIASISAFYSDTCIIYATLSLSYFALSKNVPFSSQSELWRRVLFGVLAGLVVLYLNQDRLELAGGVYYSFGMIPMILATFFGGGVSGVVCYLVSFFFTGGFTLDNLFIASIILPLLLSAVWRKKSHGVFYLTIGIIALYRIAVVSTQVKLSELWTDILLYQAAAALCLSICYHALNFKERHMHAFFSMRNKATTDSLTNINNRASVDYKMMIQHAQRQPCGLIMLDLDNFKRVNDTYGHLAGDSVLVSLGGILQDSVRNEDFVGRYGGEEFIVITSSYDPQHIGAVAERIRSKVESFHFKTDDGNEIRMTISIGTSLFLPGMAVDKAIEITDEALYDAKHGGKNRVVSSRLMQLAPLGDSFRQGS</sequence>
<name>W0L7R8_9GAMM</name>
<feature type="transmembrane region" description="Helical" evidence="5">
    <location>
        <begin position="105"/>
        <end position="123"/>
    </location>
</feature>
<dbReference type="FunFam" id="3.30.70.270:FF:000001">
    <property type="entry name" value="Diguanylate cyclase domain protein"/>
    <property type="match status" value="1"/>
</dbReference>
<comment type="pathway">
    <text evidence="2">Purine metabolism; 3',5'-cyclic di-GMP biosynthesis.</text>
</comment>
<dbReference type="PANTHER" id="PTHR45138:SF9">
    <property type="entry name" value="DIGUANYLATE CYCLASE DGCM-RELATED"/>
    <property type="match status" value="1"/>
</dbReference>
<dbReference type="PANTHER" id="PTHR45138">
    <property type="entry name" value="REGULATORY COMPONENTS OF SENSORY TRANSDUCTION SYSTEM"/>
    <property type="match status" value="1"/>
</dbReference>
<proteinExistence type="predicted"/>
<evidence type="ECO:0000256" key="4">
    <source>
        <dbReference type="ARBA" id="ARBA00034247"/>
    </source>
</evidence>
<feature type="transmembrane region" description="Helical" evidence="5">
    <location>
        <begin position="130"/>
        <end position="147"/>
    </location>
</feature>
<feature type="transmembrane region" description="Helical" evidence="5">
    <location>
        <begin position="159"/>
        <end position="177"/>
    </location>
</feature>
<dbReference type="InterPro" id="IPR000160">
    <property type="entry name" value="GGDEF_dom"/>
</dbReference>
<evidence type="ECO:0000313" key="7">
    <source>
        <dbReference type="EMBL" id="AHG18404.1"/>
    </source>
</evidence>
<comment type="cofactor">
    <cofactor evidence="1">
        <name>Mg(2+)</name>
        <dbReference type="ChEBI" id="CHEBI:18420"/>
    </cofactor>
</comment>
<dbReference type="AlphaFoldDB" id="W0L7R8"/>
<keyword evidence="8" id="KW-1185">Reference proteome</keyword>
<feature type="transmembrane region" description="Helical" evidence="5">
    <location>
        <begin position="69"/>
        <end position="99"/>
    </location>
</feature>
<dbReference type="OrthoDB" id="9812260at2"/>
<reference evidence="7 8" key="1">
    <citation type="submission" date="2014-01" db="EMBL/GenBank/DDBJ databases">
        <title>Isolation of Serratia multitudinisentens RB-25 from Ex-Landfill site.</title>
        <authorList>
            <person name="Robson E.H.J."/>
        </authorList>
    </citation>
    <scope>NUCLEOTIDE SEQUENCE [LARGE SCALE GENOMIC DNA]</scope>
    <source>
        <strain evidence="7 8">RB-25</strain>
    </source>
</reference>
<keyword evidence="5" id="KW-1133">Transmembrane helix</keyword>
<dbReference type="SUPFAM" id="SSF55073">
    <property type="entry name" value="Nucleotide cyclase"/>
    <property type="match status" value="1"/>
</dbReference>
<dbReference type="GO" id="GO:0043709">
    <property type="term" value="P:cell adhesion involved in single-species biofilm formation"/>
    <property type="evidence" value="ECO:0007669"/>
    <property type="project" value="TreeGrafter"/>
</dbReference>
<reference evidence="7 8" key="2">
    <citation type="submission" date="2015-03" db="EMBL/GenBank/DDBJ databases">
        <authorList>
            <person name="Chan K.-G."/>
        </authorList>
    </citation>
    <scope>NUCLEOTIDE SEQUENCE [LARGE SCALE GENOMIC DNA]</scope>
    <source>
        <strain evidence="7 8">RB-25</strain>
    </source>
</reference>
<dbReference type="RefSeq" id="WP_024910958.1">
    <property type="nucleotide sequence ID" value="NZ_CP007044.2"/>
</dbReference>
<evidence type="ECO:0000256" key="1">
    <source>
        <dbReference type="ARBA" id="ARBA00001946"/>
    </source>
</evidence>
<dbReference type="GO" id="GO:0052621">
    <property type="term" value="F:diguanylate cyclase activity"/>
    <property type="evidence" value="ECO:0007669"/>
    <property type="project" value="UniProtKB-EC"/>
</dbReference>
<dbReference type="GO" id="GO:1902201">
    <property type="term" value="P:negative regulation of bacterial-type flagellum-dependent cell motility"/>
    <property type="evidence" value="ECO:0007669"/>
    <property type="project" value="TreeGrafter"/>
</dbReference>
<evidence type="ECO:0000256" key="5">
    <source>
        <dbReference type="SAM" id="Phobius"/>
    </source>
</evidence>
<protein>
    <recommendedName>
        <fullName evidence="3">diguanylate cyclase</fullName>
        <ecNumber evidence="3">2.7.7.65</ecNumber>
    </recommendedName>
</protein>
<organism evidence="7 8">
    <name type="scientific">Chania multitudinisentens RB-25</name>
    <dbReference type="NCBI Taxonomy" id="1441930"/>
    <lineage>
        <taxon>Bacteria</taxon>
        <taxon>Pseudomonadati</taxon>
        <taxon>Pseudomonadota</taxon>
        <taxon>Gammaproteobacteria</taxon>
        <taxon>Enterobacterales</taxon>
        <taxon>Yersiniaceae</taxon>
        <taxon>Chania</taxon>
    </lineage>
</organism>
<evidence type="ECO:0000256" key="2">
    <source>
        <dbReference type="ARBA" id="ARBA00004665"/>
    </source>
</evidence>
<dbReference type="EC" id="2.7.7.65" evidence="3"/>
<dbReference type="KEGG" id="sfo:Z042_01140"/>
<dbReference type="PROSITE" id="PS50887">
    <property type="entry name" value="GGDEF"/>
    <property type="match status" value="1"/>
</dbReference>
<dbReference type="HOGENOM" id="CLU_000445_11_1_6"/>
<feature type="transmembrane region" description="Helical" evidence="5">
    <location>
        <begin position="40"/>
        <end position="57"/>
    </location>
</feature>
<evidence type="ECO:0000259" key="6">
    <source>
        <dbReference type="PROSITE" id="PS50887"/>
    </source>
</evidence>
<feature type="transmembrane region" description="Helical" evidence="5">
    <location>
        <begin position="7"/>
        <end position="28"/>
    </location>
</feature>
<dbReference type="CDD" id="cd01949">
    <property type="entry name" value="GGDEF"/>
    <property type="match status" value="1"/>
</dbReference>
<accession>W0L7R8</accession>
<comment type="catalytic activity">
    <reaction evidence="4">
        <text>2 GTP = 3',3'-c-di-GMP + 2 diphosphate</text>
        <dbReference type="Rhea" id="RHEA:24898"/>
        <dbReference type="ChEBI" id="CHEBI:33019"/>
        <dbReference type="ChEBI" id="CHEBI:37565"/>
        <dbReference type="ChEBI" id="CHEBI:58805"/>
        <dbReference type="EC" id="2.7.7.65"/>
    </reaction>
</comment>
<dbReference type="STRING" id="1441930.Z042_01140"/>
<dbReference type="SMART" id="SM00267">
    <property type="entry name" value="GGDEF"/>
    <property type="match status" value="1"/>
</dbReference>
<dbReference type="Pfam" id="PF00990">
    <property type="entry name" value="GGDEF"/>
    <property type="match status" value="1"/>
</dbReference>
<feature type="domain" description="GGDEF" evidence="6">
    <location>
        <begin position="220"/>
        <end position="353"/>
    </location>
</feature>
<dbReference type="GO" id="GO:0005886">
    <property type="term" value="C:plasma membrane"/>
    <property type="evidence" value="ECO:0007669"/>
    <property type="project" value="TreeGrafter"/>
</dbReference>
<dbReference type="eggNOG" id="COG3706">
    <property type="taxonomic scope" value="Bacteria"/>
</dbReference>
<dbReference type="InterPro" id="IPR043128">
    <property type="entry name" value="Rev_trsase/Diguanyl_cyclase"/>
</dbReference>
<dbReference type="EMBL" id="CP007044">
    <property type="protein sequence ID" value="AHG18404.1"/>
    <property type="molecule type" value="Genomic_DNA"/>
</dbReference>